<keyword evidence="9" id="KW-1185">Reference proteome</keyword>
<evidence type="ECO:0000256" key="1">
    <source>
        <dbReference type="ARBA" id="ARBA00004651"/>
    </source>
</evidence>
<feature type="transmembrane region" description="Helical" evidence="6">
    <location>
        <begin position="219"/>
        <end position="241"/>
    </location>
</feature>
<accession>A0A1Y1XQP3</accession>
<gene>
    <name evidence="8" type="ORF">BCR32DRAFT_288823</name>
</gene>
<keyword evidence="3 6" id="KW-0812">Transmembrane</keyword>
<name>A0A1Y1XQP3_9FUNG</name>
<evidence type="ECO:0000313" key="9">
    <source>
        <dbReference type="Proteomes" id="UP000193944"/>
    </source>
</evidence>
<dbReference type="InterPro" id="IPR002656">
    <property type="entry name" value="Acyl_transf_3_dom"/>
</dbReference>
<dbReference type="EMBL" id="MCFG01000002">
    <property type="protein sequence ID" value="ORX88070.1"/>
    <property type="molecule type" value="Genomic_DNA"/>
</dbReference>
<feature type="transmembrane region" description="Helical" evidence="6">
    <location>
        <begin position="253"/>
        <end position="275"/>
    </location>
</feature>
<feature type="domain" description="Acyltransferase 3" evidence="7">
    <location>
        <begin position="67"/>
        <end position="416"/>
    </location>
</feature>
<reference evidence="8 9" key="1">
    <citation type="submission" date="2016-08" db="EMBL/GenBank/DDBJ databases">
        <title>A Parts List for Fungal Cellulosomes Revealed by Comparative Genomics.</title>
        <authorList>
            <consortium name="DOE Joint Genome Institute"/>
            <person name="Haitjema C.H."/>
            <person name="Gilmore S.P."/>
            <person name="Henske J.K."/>
            <person name="Solomon K.V."/>
            <person name="De Groot R."/>
            <person name="Kuo A."/>
            <person name="Mondo S.J."/>
            <person name="Salamov A.A."/>
            <person name="Labutti K."/>
            <person name="Zhao Z."/>
            <person name="Chiniquy J."/>
            <person name="Barry K."/>
            <person name="Brewer H.M."/>
            <person name="Purvine S.O."/>
            <person name="Wright A.T."/>
            <person name="Boxma B."/>
            <person name="Van Alen T."/>
            <person name="Hackstein J.H."/>
            <person name="Baker S.E."/>
            <person name="Grigoriev I.V."/>
            <person name="O'Malley M.A."/>
        </authorList>
    </citation>
    <scope>NUCLEOTIDE SEQUENCE [LARGE SCALE GENOMIC DNA]</scope>
    <source>
        <strain evidence="8 9">S4</strain>
    </source>
</reference>
<feature type="transmembrane region" description="Helical" evidence="6">
    <location>
        <begin position="287"/>
        <end position="307"/>
    </location>
</feature>
<evidence type="ECO:0000256" key="6">
    <source>
        <dbReference type="SAM" id="Phobius"/>
    </source>
</evidence>
<dbReference type="Proteomes" id="UP000193944">
    <property type="component" value="Unassembled WGS sequence"/>
</dbReference>
<sequence>MSNNNALIPEYNLRNEKSKNSLNIQIEEETTNGSCISLINDKNEEKEEEIIVKKKPSRLTHNTKRVLWADCLRIYACFLVILTHVCGYYTNELVFNTYNWYVIKAYNGLSRPCVPFFVMISGMFFLKPSKKITLKQMYSKYILRIFKSYVFWSLFYNIINNHIIVNKFPPEFNKEILNDIYVNTILGYGHLWYLPFCIGLYMVTPILKLIIPDRKMTWYMALLFCLISQFIPEVFDIIHHFCGTNILEPIRKFFTQSLTVEMAGSFTTYYLLGYLFSTQKLKKSQIYLCYVLGFIGAILSPILGLLYSYKLGKGNTYYFNFNCFHICMATVGGFVFFKYTVNDYIEKIRNKKWVVKIICHLSEWSFGIYLLHISINKCVYLISDTKISAQMFNPLFAVPVESIIIFVICVILTYLLRLIPFFRVVT</sequence>
<comment type="subcellular location">
    <subcellularLocation>
        <location evidence="1">Cell membrane</location>
        <topology evidence="1">Multi-pass membrane protein</topology>
    </subcellularLocation>
</comment>
<dbReference type="Pfam" id="PF01757">
    <property type="entry name" value="Acyl_transf_3"/>
    <property type="match status" value="1"/>
</dbReference>
<organism evidence="8 9">
    <name type="scientific">Anaeromyces robustus</name>
    <dbReference type="NCBI Taxonomy" id="1754192"/>
    <lineage>
        <taxon>Eukaryota</taxon>
        <taxon>Fungi</taxon>
        <taxon>Fungi incertae sedis</taxon>
        <taxon>Chytridiomycota</taxon>
        <taxon>Chytridiomycota incertae sedis</taxon>
        <taxon>Neocallimastigomycetes</taxon>
        <taxon>Neocallimastigales</taxon>
        <taxon>Neocallimastigaceae</taxon>
        <taxon>Anaeromyces</taxon>
    </lineage>
</organism>
<evidence type="ECO:0000313" key="8">
    <source>
        <dbReference type="EMBL" id="ORX88070.1"/>
    </source>
</evidence>
<dbReference type="AlphaFoldDB" id="A0A1Y1XQP3"/>
<evidence type="ECO:0000259" key="7">
    <source>
        <dbReference type="Pfam" id="PF01757"/>
    </source>
</evidence>
<feature type="transmembrane region" description="Helical" evidence="6">
    <location>
        <begin position="66"/>
        <end position="89"/>
    </location>
</feature>
<feature type="transmembrane region" description="Helical" evidence="6">
    <location>
        <begin position="185"/>
        <end position="207"/>
    </location>
</feature>
<keyword evidence="5 6" id="KW-0472">Membrane</keyword>
<feature type="transmembrane region" description="Helical" evidence="6">
    <location>
        <begin position="353"/>
        <end position="375"/>
    </location>
</feature>
<evidence type="ECO:0000256" key="2">
    <source>
        <dbReference type="ARBA" id="ARBA00022475"/>
    </source>
</evidence>
<feature type="transmembrane region" description="Helical" evidence="6">
    <location>
        <begin position="109"/>
        <end position="126"/>
    </location>
</feature>
<feature type="transmembrane region" description="Helical" evidence="6">
    <location>
        <begin position="395"/>
        <end position="416"/>
    </location>
</feature>
<dbReference type="PANTHER" id="PTHR40074">
    <property type="entry name" value="O-ACETYLTRANSFERASE WECH"/>
    <property type="match status" value="1"/>
</dbReference>
<evidence type="ECO:0000256" key="3">
    <source>
        <dbReference type="ARBA" id="ARBA00022692"/>
    </source>
</evidence>
<protein>
    <recommendedName>
        <fullName evidence="7">Acyltransferase 3 domain-containing protein</fullName>
    </recommendedName>
</protein>
<reference evidence="8 9" key="2">
    <citation type="submission" date="2016-08" db="EMBL/GenBank/DDBJ databases">
        <title>Pervasive Adenine N6-methylation of Active Genes in Fungi.</title>
        <authorList>
            <consortium name="DOE Joint Genome Institute"/>
            <person name="Mondo S.J."/>
            <person name="Dannebaum R.O."/>
            <person name="Kuo R.C."/>
            <person name="Labutti K."/>
            <person name="Haridas S."/>
            <person name="Kuo A."/>
            <person name="Salamov A."/>
            <person name="Ahrendt S.R."/>
            <person name="Lipzen A."/>
            <person name="Sullivan W."/>
            <person name="Andreopoulos W.B."/>
            <person name="Clum A."/>
            <person name="Lindquist E."/>
            <person name="Daum C."/>
            <person name="Ramamoorthy G.K."/>
            <person name="Gryganskyi A."/>
            <person name="Culley D."/>
            <person name="Magnuson J.K."/>
            <person name="James T.Y."/>
            <person name="O'Malley M.A."/>
            <person name="Stajich J.E."/>
            <person name="Spatafora J.W."/>
            <person name="Visel A."/>
            <person name="Grigoriev I.V."/>
        </authorList>
    </citation>
    <scope>NUCLEOTIDE SEQUENCE [LARGE SCALE GENOMIC DNA]</scope>
    <source>
        <strain evidence="8 9">S4</strain>
    </source>
</reference>
<dbReference type="OrthoDB" id="10682684at2759"/>
<keyword evidence="2" id="KW-1003">Cell membrane</keyword>
<dbReference type="GO" id="GO:0005886">
    <property type="term" value="C:plasma membrane"/>
    <property type="evidence" value="ECO:0007669"/>
    <property type="project" value="UniProtKB-SubCell"/>
</dbReference>
<feature type="transmembrane region" description="Helical" evidence="6">
    <location>
        <begin position="319"/>
        <end position="341"/>
    </location>
</feature>
<keyword evidence="4 6" id="KW-1133">Transmembrane helix</keyword>
<comment type="caution">
    <text evidence="8">The sequence shown here is derived from an EMBL/GenBank/DDBJ whole genome shotgun (WGS) entry which is preliminary data.</text>
</comment>
<proteinExistence type="predicted"/>
<dbReference type="GO" id="GO:0009246">
    <property type="term" value="P:enterobacterial common antigen biosynthetic process"/>
    <property type="evidence" value="ECO:0007669"/>
    <property type="project" value="TreeGrafter"/>
</dbReference>
<dbReference type="PANTHER" id="PTHR40074:SF2">
    <property type="entry name" value="O-ACETYLTRANSFERASE WECH"/>
    <property type="match status" value="1"/>
</dbReference>
<dbReference type="GO" id="GO:0016413">
    <property type="term" value="F:O-acetyltransferase activity"/>
    <property type="evidence" value="ECO:0007669"/>
    <property type="project" value="TreeGrafter"/>
</dbReference>
<evidence type="ECO:0000256" key="4">
    <source>
        <dbReference type="ARBA" id="ARBA00022989"/>
    </source>
</evidence>
<evidence type="ECO:0000256" key="5">
    <source>
        <dbReference type="ARBA" id="ARBA00023136"/>
    </source>
</evidence>
<feature type="transmembrane region" description="Helical" evidence="6">
    <location>
        <begin position="146"/>
        <end position="165"/>
    </location>
</feature>